<accession>A0AAD8H5C7</accession>
<sequence>MSYFLGLQVKQTDDGIFINQSKYTRNLLKRFNMQDCATATTPIATATKLDPDQGAEVDVTHYRGMIGSLLYLTASRPDIMFATCLCARFQAKPREPHLIAVKRIFRYLKVTPSLGLYKKQKSISTSTAEAEYIAVGSCCAQIMWMRNQLLDYGLSYSKIPIYCDNQSAIAMTGNPVQHSLTKHISIRYHFIREQVLEGTTELHFVPTDQQLVDIFTKPLPEATLNKLVWNSVVFGKGPSGTLLMTFEVNGVTYNVTPAVIEEALHLPILGDSVPDVVTDSTLFEFVSKLGYNGEVKRYGNLFRTKLKKEWNFFFDTISRCFLNKTSNFDALPSGSLKIGYSLIHSTVFDYGSFILKALSDRKSDKLGYVCFLRFFHLIFNHFCPDVIFENDVILPICRITENNLKSLVNSDKANGFSGTTYIYDEVRLFLKEKMPTYYGSVSDVMGQGQSHLVPDPSIQPKHFKQSTTTSIVSQKTLVVKSKKSARTDVSGRQSGSKDFSSTPLTQKKLQGGVQGVLVKKDAKAVPDKINKEVVDTVIEDVATSSKPQKKRKLSKSRYHIPLKTQVTDGQDTSNPDEQSNPDAQANPDVGNPDATPSKVASISDSPAKDSPTKRHVDISWEKLGVAASKFGFIHPMDKKRKVEEIVFQRQKKLKGSSPQEPGPQSGSAANTEDPAPQEPLNQSLGEGIADGMVPQEPFSQRENEDICIPATQEPSSQSEDASQSATVSEKFPDNAQGASDIPEMEILVEDTVTEGSTQEPPTQSVEAASEPHVPEEPSVTNPDSSHSNPDSVAPDACGAPDAEPILIQPLSSRPMTDSITASHDKLKGIVIPDPDVTHDSDADDSDDDNQDEKDQLAAALKSSLGTNFGSSSTFMTGIAAT</sequence>
<dbReference type="PANTHER" id="PTHR11439">
    <property type="entry name" value="GAG-POL-RELATED RETROTRANSPOSON"/>
    <property type="match status" value="1"/>
</dbReference>
<feature type="compositionally biased region" description="Polar residues" evidence="1">
    <location>
        <begin position="778"/>
        <end position="790"/>
    </location>
</feature>
<evidence type="ECO:0000313" key="2">
    <source>
        <dbReference type="EMBL" id="KAK1359922.1"/>
    </source>
</evidence>
<feature type="region of interest" description="Disordered" evidence="1">
    <location>
        <begin position="647"/>
        <end position="881"/>
    </location>
</feature>
<feature type="compositionally biased region" description="Polar residues" evidence="1">
    <location>
        <begin position="712"/>
        <end position="727"/>
    </location>
</feature>
<dbReference type="EMBL" id="JAUIZM010000010">
    <property type="protein sequence ID" value="KAK1359922.1"/>
    <property type="molecule type" value="Genomic_DNA"/>
</dbReference>
<dbReference type="SUPFAM" id="SSF56672">
    <property type="entry name" value="DNA/RNA polymerases"/>
    <property type="match status" value="1"/>
</dbReference>
<dbReference type="InterPro" id="IPR043502">
    <property type="entry name" value="DNA/RNA_pol_sf"/>
</dbReference>
<name>A0AAD8H5C7_9APIA</name>
<feature type="compositionally biased region" description="Polar residues" evidence="1">
    <location>
        <begin position="809"/>
        <end position="821"/>
    </location>
</feature>
<feature type="compositionally biased region" description="Polar residues" evidence="1">
    <location>
        <begin position="490"/>
        <end position="506"/>
    </location>
</feature>
<feature type="compositionally biased region" description="Acidic residues" evidence="1">
    <location>
        <begin position="742"/>
        <end position="752"/>
    </location>
</feature>
<feature type="region of interest" description="Disordered" evidence="1">
    <location>
        <begin position="543"/>
        <end position="614"/>
    </location>
</feature>
<organism evidence="2 3">
    <name type="scientific">Heracleum sosnowskyi</name>
    <dbReference type="NCBI Taxonomy" id="360622"/>
    <lineage>
        <taxon>Eukaryota</taxon>
        <taxon>Viridiplantae</taxon>
        <taxon>Streptophyta</taxon>
        <taxon>Embryophyta</taxon>
        <taxon>Tracheophyta</taxon>
        <taxon>Spermatophyta</taxon>
        <taxon>Magnoliopsida</taxon>
        <taxon>eudicotyledons</taxon>
        <taxon>Gunneridae</taxon>
        <taxon>Pentapetalae</taxon>
        <taxon>asterids</taxon>
        <taxon>campanulids</taxon>
        <taxon>Apiales</taxon>
        <taxon>Apiaceae</taxon>
        <taxon>Apioideae</taxon>
        <taxon>apioid superclade</taxon>
        <taxon>Tordylieae</taxon>
        <taxon>Tordyliinae</taxon>
        <taxon>Heracleum</taxon>
    </lineage>
</organism>
<dbReference type="CDD" id="cd09272">
    <property type="entry name" value="RNase_HI_RT_Ty1"/>
    <property type="match status" value="1"/>
</dbReference>
<feature type="region of interest" description="Disordered" evidence="1">
    <location>
        <begin position="482"/>
        <end position="506"/>
    </location>
</feature>
<reference evidence="2" key="2">
    <citation type="submission" date="2023-05" db="EMBL/GenBank/DDBJ databases">
        <authorList>
            <person name="Schelkunov M.I."/>
        </authorList>
    </citation>
    <scope>NUCLEOTIDE SEQUENCE</scope>
    <source>
        <strain evidence="2">Hsosn_3</strain>
        <tissue evidence="2">Leaf</tissue>
    </source>
</reference>
<dbReference type="AlphaFoldDB" id="A0AAD8H5C7"/>
<reference evidence="2" key="1">
    <citation type="submission" date="2023-02" db="EMBL/GenBank/DDBJ databases">
        <title>Genome of toxic invasive species Heracleum sosnowskyi carries increased number of genes despite the absence of recent whole-genome duplications.</title>
        <authorList>
            <person name="Schelkunov M."/>
            <person name="Shtratnikova V."/>
            <person name="Makarenko M."/>
            <person name="Klepikova A."/>
            <person name="Omelchenko D."/>
            <person name="Novikova G."/>
            <person name="Obukhova E."/>
            <person name="Bogdanov V."/>
            <person name="Penin A."/>
            <person name="Logacheva M."/>
        </authorList>
    </citation>
    <scope>NUCLEOTIDE SEQUENCE</scope>
    <source>
        <strain evidence="2">Hsosn_3</strain>
        <tissue evidence="2">Leaf</tissue>
    </source>
</reference>
<proteinExistence type="predicted"/>
<gene>
    <name evidence="2" type="ORF">POM88_044396</name>
</gene>
<comment type="caution">
    <text evidence="2">The sequence shown here is derived from an EMBL/GenBank/DDBJ whole genome shotgun (WGS) entry which is preliminary data.</text>
</comment>
<feature type="compositionally biased region" description="Acidic residues" evidence="1">
    <location>
        <begin position="841"/>
        <end position="851"/>
    </location>
</feature>
<feature type="compositionally biased region" description="Polar residues" evidence="1">
    <location>
        <begin position="564"/>
        <end position="583"/>
    </location>
</feature>
<evidence type="ECO:0000256" key="1">
    <source>
        <dbReference type="SAM" id="MobiDB-lite"/>
    </source>
</evidence>
<feature type="compositionally biased region" description="Low complexity" evidence="1">
    <location>
        <begin position="655"/>
        <end position="667"/>
    </location>
</feature>
<keyword evidence="3" id="KW-1185">Reference proteome</keyword>
<feature type="compositionally biased region" description="Polar residues" evidence="1">
    <location>
        <begin position="753"/>
        <end position="766"/>
    </location>
</feature>
<feature type="compositionally biased region" description="Basic residues" evidence="1">
    <location>
        <begin position="547"/>
        <end position="560"/>
    </location>
</feature>
<evidence type="ECO:0000313" key="3">
    <source>
        <dbReference type="Proteomes" id="UP001237642"/>
    </source>
</evidence>
<dbReference type="Proteomes" id="UP001237642">
    <property type="component" value="Unassembled WGS sequence"/>
</dbReference>
<protein>
    <submittedName>
        <fullName evidence="2">Uncharacterized protein</fullName>
    </submittedName>
</protein>
<feature type="compositionally biased region" description="Polar residues" evidence="1">
    <location>
        <begin position="863"/>
        <end position="875"/>
    </location>
</feature>
<dbReference type="PANTHER" id="PTHR11439:SF486">
    <property type="entry name" value="RLK (RECEPTOR-LIKE KINASE) PROTEIN, PUTATIVE-RELATED"/>
    <property type="match status" value="1"/>
</dbReference>